<proteinExistence type="predicted"/>
<feature type="compositionally biased region" description="Basic and acidic residues" evidence="1">
    <location>
        <begin position="468"/>
        <end position="484"/>
    </location>
</feature>
<comment type="caution">
    <text evidence="2">The sequence shown here is derived from an EMBL/GenBank/DDBJ whole genome shotgun (WGS) entry which is preliminary data.</text>
</comment>
<dbReference type="OrthoDB" id="2505754at2759"/>
<keyword evidence="3" id="KW-1185">Reference proteome</keyword>
<dbReference type="Proteomes" id="UP000279259">
    <property type="component" value="Unassembled WGS sequence"/>
</dbReference>
<feature type="compositionally biased region" description="Polar residues" evidence="1">
    <location>
        <begin position="455"/>
        <end position="465"/>
    </location>
</feature>
<feature type="compositionally biased region" description="Polar residues" evidence="1">
    <location>
        <begin position="526"/>
        <end position="535"/>
    </location>
</feature>
<accession>A0A427YNS2</accession>
<organism evidence="2 3">
    <name type="scientific">Saitozyma podzolica</name>
    <dbReference type="NCBI Taxonomy" id="1890683"/>
    <lineage>
        <taxon>Eukaryota</taxon>
        <taxon>Fungi</taxon>
        <taxon>Dikarya</taxon>
        <taxon>Basidiomycota</taxon>
        <taxon>Agaricomycotina</taxon>
        <taxon>Tremellomycetes</taxon>
        <taxon>Tremellales</taxon>
        <taxon>Trimorphomycetaceae</taxon>
        <taxon>Saitozyma</taxon>
    </lineage>
</organism>
<protein>
    <submittedName>
        <fullName evidence="2">Uncharacterized protein</fullName>
    </submittedName>
</protein>
<feature type="region of interest" description="Disordered" evidence="1">
    <location>
        <begin position="323"/>
        <end position="573"/>
    </location>
</feature>
<evidence type="ECO:0000313" key="3">
    <source>
        <dbReference type="Proteomes" id="UP000279259"/>
    </source>
</evidence>
<reference evidence="2 3" key="1">
    <citation type="submission" date="2018-11" db="EMBL/GenBank/DDBJ databases">
        <title>Genome sequence of Saitozyma podzolica DSM 27192.</title>
        <authorList>
            <person name="Aliyu H."/>
            <person name="Gorte O."/>
            <person name="Ochsenreither K."/>
        </authorList>
    </citation>
    <scope>NUCLEOTIDE SEQUENCE [LARGE SCALE GENOMIC DNA]</scope>
    <source>
        <strain evidence="2 3">DSM 27192</strain>
    </source>
</reference>
<feature type="compositionally biased region" description="Basic and acidic residues" evidence="1">
    <location>
        <begin position="255"/>
        <end position="267"/>
    </location>
</feature>
<feature type="compositionally biased region" description="Basic and acidic residues" evidence="1">
    <location>
        <begin position="333"/>
        <end position="347"/>
    </location>
</feature>
<dbReference type="STRING" id="1890683.A0A427YNS2"/>
<feature type="region of interest" description="Disordered" evidence="1">
    <location>
        <begin position="1"/>
        <end position="25"/>
    </location>
</feature>
<feature type="compositionally biased region" description="Low complexity" evidence="1">
    <location>
        <begin position="380"/>
        <end position="393"/>
    </location>
</feature>
<dbReference type="AlphaFoldDB" id="A0A427YNS2"/>
<sequence length="573" mass="59951">MSHTEGETPAVDAEQPSAGTSETPDVDALITELRASLASSQTLLSSQTTRLIKLDEVEAELAQVKDQCAFALAAKEAGDARLKEETKKREVAEELAEELKAQVETLRGQVEQARRGVMTLQKQEKERKRMSMMGGSGLGLVQPSEGIEEEAPLSATVTDKASKRASVMARSQRRISSHSESGEGSLATGLPAPSTSPAGTDARTGLRTLKLGAQQPALPSQNVPTGDTVERSSPPPNKRTLSSSPKAVAGSLSPSKRDSAAAKEEAARLRAELAIAQKQLAESEEARFASETCLKALREFIATGSGSDSNAVDLTDSSAASALKGISLPPLPTDKEEPDHLEPEPKKQSGKGAAWNFKIWRQPASPAVSTAVEPPATPQPSVSRPTSVRSTSTNRISPLPTPNELEETSLNAVPSSSTPLANFVSSWSKGVTSTSTPITPMGPPNVPPKDGAAAPSTTRKISNFFSGFKREDKASTSGDFDAKDASTSPHNHAEKLEPSLMPEDAHDVDQAEVAGGGGAPDEKRSSNPTFDTESSAAEEGVTPATSPSQTEAPLAEEGKAEADGQTAADELKA</sequence>
<gene>
    <name evidence="2" type="ORF">EHS25_008135</name>
</gene>
<dbReference type="EMBL" id="RSCD01000005">
    <property type="protein sequence ID" value="RSH92690.1"/>
    <property type="molecule type" value="Genomic_DNA"/>
</dbReference>
<feature type="region of interest" description="Disordered" evidence="1">
    <location>
        <begin position="117"/>
        <end position="267"/>
    </location>
</feature>
<name>A0A427YNS2_9TREE</name>
<feature type="compositionally biased region" description="Polar residues" evidence="1">
    <location>
        <begin position="408"/>
        <end position="438"/>
    </location>
</feature>
<evidence type="ECO:0000313" key="2">
    <source>
        <dbReference type="EMBL" id="RSH92690.1"/>
    </source>
</evidence>
<evidence type="ECO:0000256" key="1">
    <source>
        <dbReference type="SAM" id="MobiDB-lite"/>
    </source>
</evidence>
<feature type="compositionally biased region" description="Basic and acidic residues" evidence="1">
    <location>
        <begin position="491"/>
        <end position="509"/>
    </location>
</feature>